<protein>
    <submittedName>
        <fullName evidence="2">Uncharacterized protein</fullName>
    </submittedName>
</protein>
<proteinExistence type="predicted"/>
<organism evidence="1 2">
    <name type="scientific">Romanomermis culicivorax</name>
    <name type="common">Nematode worm</name>
    <dbReference type="NCBI Taxonomy" id="13658"/>
    <lineage>
        <taxon>Eukaryota</taxon>
        <taxon>Metazoa</taxon>
        <taxon>Ecdysozoa</taxon>
        <taxon>Nematoda</taxon>
        <taxon>Enoplea</taxon>
        <taxon>Dorylaimia</taxon>
        <taxon>Mermithida</taxon>
        <taxon>Mermithoidea</taxon>
        <taxon>Mermithidae</taxon>
        <taxon>Romanomermis</taxon>
    </lineage>
</organism>
<reference evidence="2" key="1">
    <citation type="submission" date="2022-11" db="UniProtKB">
        <authorList>
            <consortium name="WormBaseParasite"/>
        </authorList>
    </citation>
    <scope>IDENTIFICATION</scope>
</reference>
<dbReference type="Proteomes" id="UP000887565">
    <property type="component" value="Unplaced"/>
</dbReference>
<dbReference type="WBParaSite" id="nRc.2.0.1.t44285-RA">
    <property type="protein sequence ID" value="nRc.2.0.1.t44285-RA"/>
    <property type="gene ID" value="nRc.2.0.1.g44285"/>
</dbReference>
<accession>A0A915L0P4</accession>
<evidence type="ECO:0000313" key="2">
    <source>
        <dbReference type="WBParaSite" id="nRc.2.0.1.t44285-RA"/>
    </source>
</evidence>
<keyword evidence="1" id="KW-1185">Reference proteome</keyword>
<evidence type="ECO:0000313" key="1">
    <source>
        <dbReference type="Proteomes" id="UP000887565"/>
    </source>
</evidence>
<dbReference type="AlphaFoldDB" id="A0A915L0P4"/>
<sequence>MFKRPSIIGCIIVSSSSHAPFRYSRSRCNAIGPEKDEEVNKFNVVILLLDFFRGPQPTSHQPSRQEVLQKLGYASAGDIAVLVLENDQGTVPPKL</sequence>
<name>A0A915L0P4_ROMCU</name>